<reference evidence="2" key="1">
    <citation type="journal article" date="2014" name="Genome Announc.">
        <title>Draft genome sequence of Weissella oryzae SG25T, isolated from fermented rice grains.</title>
        <authorList>
            <person name="Tanizawa Y."/>
            <person name="Fujisawa T."/>
            <person name="Mochizuki T."/>
            <person name="Kaminuma E."/>
            <person name="Suzuki Y."/>
            <person name="Nakamura Y."/>
            <person name="Tohno M."/>
        </authorList>
    </citation>
    <scope>NUCLEOTIDE SEQUENCE [LARGE SCALE GENOMIC DNA]</scope>
    <source>
        <strain evidence="2">DSM 25784 / JCM 18191 / LMG 30913 / SG25</strain>
    </source>
</reference>
<name>A0A069CVU2_WEIOS</name>
<dbReference type="RefSeq" id="WP_027699554.1">
    <property type="nucleotide sequence ID" value="NZ_DF820494.1"/>
</dbReference>
<evidence type="ECO:0000313" key="1">
    <source>
        <dbReference type="EMBL" id="GAK31599.1"/>
    </source>
</evidence>
<dbReference type="Proteomes" id="UP000030643">
    <property type="component" value="Unassembled WGS sequence"/>
</dbReference>
<protein>
    <submittedName>
        <fullName evidence="1">Uncharacterized protein</fullName>
    </submittedName>
</protein>
<accession>A0A069CVU2</accession>
<proteinExistence type="predicted"/>
<dbReference type="OrthoDB" id="9906301at2"/>
<sequence>MCKLLTPRRFKKNDSVHLTGTSYLRYWQNHNSIDGLISGVIDNVHNKYFPEYEIRTPEGTLIVPEYSIQKNQKSSHKLSEKIFSTSTGSAPKEVLLF</sequence>
<evidence type="ECO:0000313" key="2">
    <source>
        <dbReference type="Proteomes" id="UP000030643"/>
    </source>
</evidence>
<gene>
    <name evidence="1" type="ORF">WOSG25_110770</name>
</gene>
<keyword evidence="2" id="KW-1185">Reference proteome</keyword>
<organism evidence="1 2">
    <name type="scientific">Weissella oryzae (strain DSM 25784 / JCM 18191 / LMG 30913 / SG25)</name>
    <dbReference type="NCBI Taxonomy" id="1329250"/>
    <lineage>
        <taxon>Bacteria</taxon>
        <taxon>Bacillati</taxon>
        <taxon>Bacillota</taxon>
        <taxon>Bacilli</taxon>
        <taxon>Lactobacillales</taxon>
        <taxon>Lactobacillaceae</taxon>
        <taxon>Weissella</taxon>
    </lineage>
</organism>
<dbReference type="EMBL" id="DF820494">
    <property type="protein sequence ID" value="GAK31599.1"/>
    <property type="molecule type" value="Genomic_DNA"/>
</dbReference>
<dbReference type="STRING" id="1329250.WOSG25_110770"/>
<dbReference type="AlphaFoldDB" id="A0A069CVU2"/>